<dbReference type="GO" id="GO:0034045">
    <property type="term" value="C:phagophore assembly site membrane"/>
    <property type="evidence" value="ECO:0007669"/>
    <property type="project" value="UniProtKB-SubCell"/>
</dbReference>
<organism evidence="9 10">
    <name type="scientific">Magnusiomyces paraingens</name>
    <dbReference type="NCBI Taxonomy" id="2606893"/>
    <lineage>
        <taxon>Eukaryota</taxon>
        <taxon>Fungi</taxon>
        <taxon>Dikarya</taxon>
        <taxon>Ascomycota</taxon>
        <taxon>Saccharomycotina</taxon>
        <taxon>Dipodascomycetes</taxon>
        <taxon>Dipodascales</taxon>
        <taxon>Dipodascaceae</taxon>
        <taxon>Magnusiomyces</taxon>
    </lineage>
</organism>
<accession>A0A5E8C3Y5</accession>
<dbReference type="InterPro" id="IPR045326">
    <property type="entry name" value="ATG17-like_dom"/>
</dbReference>
<evidence type="ECO:0000256" key="1">
    <source>
        <dbReference type="ARBA" id="ARBA00006259"/>
    </source>
</evidence>
<keyword evidence="10" id="KW-1185">Reference proteome</keyword>
<feature type="compositionally biased region" description="Polar residues" evidence="7">
    <location>
        <begin position="15"/>
        <end position="24"/>
    </location>
</feature>
<gene>
    <name evidence="9" type="ORF">SAPINGB_P006013</name>
</gene>
<name>A0A5E8C3Y5_9ASCO</name>
<feature type="domain" description="Autophagy protein ATG17-like" evidence="8">
    <location>
        <begin position="67"/>
        <end position="485"/>
    </location>
</feature>
<keyword evidence="4 6" id="KW-0072">Autophagy</keyword>
<dbReference type="GeneID" id="43584827"/>
<dbReference type="AlphaFoldDB" id="A0A5E8C3Y5"/>
<dbReference type="PANTHER" id="PTHR28005:SF1">
    <property type="entry name" value="AUTOPHAGY-RELATED PROTEIN 17"/>
    <property type="match status" value="1"/>
</dbReference>
<reference evidence="9 10" key="1">
    <citation type="submission" date="2019-09" db="EMBL/GenBank/DDBJ databases">
        <authorList>
            <person name="Brejova B."/>
        </authorList>
    </citation>
    <scope>NUCLEOTIDE SEQUENCE [LARGE SCALE GENOMIC DNA]</scope>
</reference>
<evidence type="ECO:0000259" key="8">
    <source>
        <dbReference type="Pfam" id="PF04108"/>
    </source>
</evidence>
<keyword evidence="5" id="KW-0472">Membrane</keyword>
<evidence type="ECO:0000256" key="3">
    <source>
        <dbReference type="ARBA" id="ARBA00022490"/>
    </source>
</evidence>
<dbReference type="GO" id="GO:0030295">
    <property type="term" value="F:protein kinase activator activity"/>
    <property type="evidence" value="ECO:0007669"/>
    <property type="project" value="TreeGrafter"/>
</dbReference>
<comment type="subcellular location">
    <subcellularLocation>
        <location evidence="6">Cytoplasm</location>
    </subcellularLocation>
    <subcellularLocation>
        <location evidence="6">Preautophagosomal structure membrane</location>
        <topology evidence="6">Peripheral membrane protein</topology>
    </subcellularLocation>
</comment>
<dbReference type="GO" id="GO:0000045">
    <property type="term" value="P:autophagosome assembly"/>
    <property type="evidence" value="ECO:0007669"/>
    <property type="project" value="TreeGrafter"/>
</dbReference>
<dbReference type="OrthoDB" id="1937984at2759"/>
<dbReference type="Proteomes" id="UP000398389">
    <property type="component" value="Unassembled WGS sequence"/>
</dbReference>
<dbReference type="GO" id="GO:1990316">
    <property type="term" value="C:Atg1/ULK1 kinase complex"/>
    <property type="evidence" value="ECO:0007669"/>
    <property type="project" value="TreeGrafter"/>
</dbReference>
<keyword evidence="3 6" id="KW-0963">Cytoplasm</keyword>
<evidence type="ECO:0000256" key="4">
    <source>
        <dbReference type="ARBA" id="ARBA00023006"/>
    </source>
</evidence>
<comment type="function">
    <text evidence="6">Autophagy-specific protein that functions in response to autophagy-inducing signals as a scaffold to recruit other ATG proteins to organize preautophagosomal structure (PAS) formation. Modulates the timing and magnitude of the autophagy response, such as the size of the sequestering vesicles. Plays particularly a role in pexophagy and nucleophagy.</text>
</comment>
<dbReference type="GO" id="GO:0060090">
    <property type="term" value="F:molecular adaptor activity"/>
    <property type="evidence" value="ECO:0007669"/>
    <property type="project" value="TreeGrafter"/>
</dbReference>
<evidence type="ECO:0000256" key="5">
    <source>
        <dbReference type="ARBA" id="ARBA00023136"/>
    </source>
</evidence>
<dbReference type="GO" id="GO:0034727">
    <property type="term" value="P:piecemeal microautophagy of the nucleus"/>
    <property type="evidence" value="ECO:0007669"/>
    <property type="project" value="TreeGrafter"/>
</dbReference>
<dbReference type="Pfam" id="PF04108">
    <property type="entry name" value="ATG17_like"/>
    <property type="match status" value="1"/>
</dbReference>
<proteinExistence type="inferred from homology"/>
<dbReference type="GO" id="GO:0000422">
    <property type="term" value="P:autophagy of mitochondrion"/>
    <property type="evidence" value="ECO:0007669"/>
    <property type="project" value="TreeGrafter"/>
</dbReference>
<feature type="region of interest" description="Disordered" evidence="7">
    <location>
        <begin position="1"/>
        <end position="44"/>
    </location>
</feature>
<dbReference type="EMBL" id="CABVLU010000005">
    <property type="protein sequence ID" value="VVT58052.1"/>
    <property type="molecule type" value="Genomic_DNA"/>
</dbReference>
<comment type="similarity">
    <text evidence="1 6">Belongs to the ATG17 family.</text>
</comment>
<evidence type="ECO:0000256" key="2">
    <source>
        <dbReference type="ARBA" id="ARBA00013806"/>
    </source>
</evidence>
<dbReference type="RefSeq" id="XP_031856618.1">
    <property type="nucleotide sequence ID" value="XM_032000727.1"/>
</dbReference>
<evidence type="ECO:0000313" key="9">
    <source>
        <dbReference type="EMBL" id="VVT58052.1"/>
    </source>
</evidence>
<evidence type="ECO:0000313" key="10">
    <source>
        <dbReference type="Proteomes" id="UP000398389"/>
    </source>
</evidence>
<protein>
    <recommendedName>
        <fullName evidence="2 6">Autophagy-related protein 17</fullName>
    </recommendedName>
</protein>
<dbReference type="InterPro" id="IPR007240">
    <property type="entry name" value="Atg17"/>
</dbReference>
<sequence length="537" mass="60809">MSSAINPPIRDHSRTPVSSSTILKDNTDTKPAIGGGGGGTISTNTSTTSDSVLYIKLDRWIQEAKESLSIAGPICTDANSLLSDVRLQLENASVLWAQSQYLYTALTGQIDTLKQIQEKVTISITKSRTVFETSLELLDEEDRKLTKALQLLESSEENGASKANIPEISSVVARNLRSFVDEEAVSQLKNTTTAAIDVIQQAHADTDSIVRKISQKIAAFSCMAVPQLVENIERIARTSIGSGEWKSGIEKRLEEAHNQTTEVATHAHAMAMLLESLARHYDQCIQAMEMYMDVEARRKKREGKKVNGDDGYDDLNDLVLVLENDSQELVGVIDELQDRFKDIESLTGEVQHFQIELSTGIYEKTKKTFEKLEKFGKEELLQYLDELQEYQEKVQPVKYLDEELQRQVEYTAGIGIPLREMKSLVEYYSLFWMSYQRLVVEIERRRRFKNHMEALIDEMTTKVEKMLTEELNMRQDFFNTVSNFLPGDLWPGLLEPPPFVDFVPNGDWETPELDKSSLDVALDVLKRESKMTKKKGS</sequence>
<evidence type="ECO:0000256" key="7">
    <source>
        <dbReference type="SAM" id="MobiDB-lite"/>
    </source>
</evidence>
<dbReference type="PANTHER" id="PTHR28005">
    <property type="entry name" value="AUTOPHAGY-RELATED PROTEIN 17"/>
    <property type="match status" value="1"/>
</dbReference>
<evidence type="ECO:0000256" key="6">
    <source>
        <dbReference type="RuleBase" id="RU368080"/>
    </source>
</evidence>